<feature type="transmembrane region" description="Helical" evidence="8">
    <location>
        <begin position="12"/>
        <end position="35"/>
    </location>
</feature>
<sequence length="223" mass="23910">MKVSMPHALLTMGVSVVMLFIGLTLALMIMTIYLSRIIIEGFPTIDFIISSFIPLGPCGQGAYSFLIAGQNFQDAALGGGVLGSSSAGEVINLICLTAAFFVWCIGIWWLVMALVAIAHVRLKGHQIPFKLTFWGLVFPNAVQAIGTIQLSIALDARFFRVLGAIYGAVVIALWVVLAIPTMKQVLDGSIFHAPYLEDDLKEMAGVGIDGSSNGTMNGEAKRM</sequence>
<dbReference type="InterPro" id="IPR038665">
    <property type="entry name" value="Voltage-dep_anion_channel_sf"/>
</dbReference>
<dbReference type="PANTHER" id="PTHR31686:SF1">
    <property type="entry name" value="SULFITE EFFLUX PUMP SSU1"/>
    <property type="match status" value="1"/>
</dbReference>
<evidence type="ECO:0000256" key="6">
    <source>
        <dbReference type="ARBA" id="ARBA00022989"/>
    </source>
</evidence>
<evidence type="ECO:0000313" key="9">
    <source>
        <dbReference type="EMBL" id="GJJ06082.1"/>
    </source>
</evidence>
<dbReference type="InterPro" id="IPR051629">
    <property type="entry name" value="Sulfite_efflux_TDT"/>
</dbReference>
<keyword evidence="6 8" id="KW-1133">Transmembrane helix</keyword>
<keyword evidence="7 8" id="KW-0472">Membrane</keyword>
<evidence type="ECO:0000256" key="5">
    <source>
        <dbReference type="ARBA" id="ARBA00022692"/>
    </source>
</evidence>
<feature type="transmembrane region" description="Helical" evidence="8">
    <location>
        <begin position="158"/>
        <end position="179"/>
    </location>
</feature>
<dbReference type="InterPro" id="IPR004695">
    <property type="entry name" value="SLAC1/Mae1/Ssu1/TehA"/>
</dbReference>
<evidence type="ECO:0000256" key="1">
    <source>
        <dbReference type="ARBA" id="ARBA00004651"/>
    </source>
</evidence>
<dbReference type="Pfam" id="PF03595">
    <property type="entry name" value="SLAC1"/>
    <property type="match status" value="1"/>
</dbReference>
<dbReference type="AlphaFoldDB" id="A0AAV4ZY36"/>
<evidence type="ECO:0000256" key="8">
    <source>
        <dbReference type="SAM" id="Phobius"/>
    </source>
</evidence>
<organism evidence="9 10">
    <name type="scientific">Clathrus columnatus</name>
    <dbReference type="NCBI Taxonomy" id="1419009"/>
    <lineage>
        <taxon>Eukaryota</taxon>
        <taxon>Fungi</taxon>
        <taxon>Dikarya</taxon>
        <taxon>Basidiomycota</taxon>
        <taxon>Agaricomycotina</taxon>
        <taxon>Agaricomycetes</taxon>
        <taxon>Phallomycetidae</taxon>
        <taxon>Phallales</taxon>
        <taxon>Clathraceae</taxon>
        <taxon>Clathrus</taxon>
    </lineage>
</organism>
<keyword evidence="10" id="KW-1185">Reference proteome</keyword>
<evidence type="ECO:0008006" key="11">
    <source>
        <dbReference type="Google" id="ProtNLM"/>
    </source>
</evidence>
<dbReference type="PANTHER" id="PTHR31686">
    <property type="match status" value="1"/>
</dbReference>
<proteinExistence type="inferred from homology"/>
<comment type="subcellular location">
    <subcellularLocation>
        <location evidence="1">Cell membrane</location>
        <topology evidence="1">Multi-pass membrane protein</topology>
    </subcellularLocation>
</comment>
<reference evidence="9" key="1">
    <citation type="submission" date="2021-10" db="EMBL/GenBank/DDBJ databases">
        <title>De novo Genome Assembly of Clathrus columnatus (Basidiomycota, Fungi) Using Illumina and Nanopore Sequence Data.</title>
        <authorList>
            <person name="Ogiso-Tanaka E."/>
            <person name="Itagaki H."/>
            <person name="Hosoya T."/>
            <person name="Hosaka K."/>
        </authorList>
    </citation>
    <scope>NUCLEOTIDE SEQUENCE</scope>
    <source>
        <strain evidence="9">MO-923</strain>
    </source>
</reference>
<comment type="caution">
    <text evidence="9">The sequence shown here is derived from an EMBL/GenBank/DDBJ whole genome shotgun (WGS) entry which is preliminary data.</text>
</comment>
<dbReference type="Gene3D" id="1.50.10.150">
    <property type="entry name" value="Voltage-dependent anion channel"/>
    <property type="match status" value="1"/>
</dbReference>
<dbReference type="GO" id="GO:0005886">
    <property type="term" value="C:plasma membrane"/>
    <property type="evidence" value="ECO:0007669"/>
    <property type="project" value="UniProtKB-SubCell"/>
</dbReference>
<evidence type="ECO:0000256" key="4">
    <source>
        <dbReference type="ARBA" id="ARBA00022475"/>
    </source>
</evidence>
<dbReference type="EMBL" id="BPWL01000001">
    <property type="protein sequence ID" value="GJJ06082.1"/>
    <property type="molecule type" value="Genomic_DNA"/>
</dbReference>
<evidence type="ECO:0000313" key="10">
    <source>
        <dbReference type="Proteomes" id="UP001050691"/>
    </source>
</evidence>
<comment type="similarity">
    <text evidence="2">Belongs to the tellurite-resistance/dicarboxylate transporter (TDT) family.</text>
</comment>
<feature type="transmembrane region" description="Helical" evidence="8">
    <location>
        <begin position="131"/>
        <end position="152"/>
    </location>
</feature>
<feature type="transmembrane region" description="Helical" evidence="8">
    <location>
        <begin position="47"/>
        <end position="70"/>
    </location>
</feature>
<accession>A0AAV4ZY36</accession>
<dbReference type="GO" id="GO:0000319">
    <property type="term" value="F:sulfite transmembrane transporter activity"/>
    <property type="evidence" value="ECO:0007669"/>
    <property type="project" value="TreeGrafter"/>
</dbReference>
<keyword evidence="5 8" id="KW-0812">Transmembrane</keyword>
<evidence type="ECO:0000256" key="7">
    <source>
        <dbReference type="ARBA" id="ARBA00023136"/>
    </source>
</evidence>
<name>A0AAV4ZY36_9AGAM</name>
<protein>
    <recommendedName>
        <fullName evidence="11">Malic acid transport protein</fullName>
    </recommendedName>
</protein>
<feature type="transmembrane region" description="Helical" evidence="8">
    <location>
        <begin position="90"/>
        <end position="119"/>
    </location>
</feature>
<evidence type="ECO:0000256" key="3">
    <source>
        <dbReference type="ARBA" id="ARBA00022448"/>
    </source>
</evidence>
<dbReference type="Proteomes" id="UP001050691">
    <property type="component" value="Unassembled WGS sequence"/>
</dbReference>
<gene>
    <name evidence="9" type="ORF">Clacol_000271</name>
</gene>
<keyword evidence="4" id="KW-1003">Cell membrane</keyword>
<keyword evidence="3" id="KW-0813">Transport</keyword>
<evidence type="ECO:0000256" key="2">
    <source>
        <dbReference type="ARBA" id="ARBA00008566"/>
    </source>
</evidence>